<comment type="similarity">
    <text evidence="1">Belongs to the bacterial solute-binding protein 1 family.</text>
</comment>
<keyword evidence="3" id="KW-0732">Signal</keyword>
<keyword evidence="5" id="KW-1185">Reference proteome</keyword>
<dbReference type="Pfam" id="PF13416">
    <property type="entry name" value="SBP_bac_8"/>
    <property type="match status" value="1"/>
</dbReference>
<name>A0A7Y0ER21_9BIFI</name>
<dbReference type="Proteomes" id="UP000532194">
    <property type="component" value="Unassembled WGS sequence"/>
</dbReference>
<dbReference type="SUPFAM" id="SSF53850">
    <property type="entry name" value="Periplasmic binding protein-like II"/>
    <property type="match status" value="1"/>
</dbReference>
<dbReference type="PANTHER" id="PTHR30061">
    <property type="entry name" value="MALTOSE-BINDING PERIPLASMIC PROTEIN"/>
    <property type="match status" value="1"/>
</dbReference>
<dbReference type="AlphaFoldDB" id="A0A7Y0ER21"/>
<dbReference type="PANTHER" id="PTHR30061:SF50">
    <property type="entry name" value="MALTOSE_MALTODEXTRIN-BINDING PERIPLASMIC PROTEIN"/>
    <property type="match status" value="1"/>
</dbReference>
<dbReference type="GO" id="GO:0055052">
    <property type="term" value="C:ATP-binding cassette (ABC) transporter complex, substrate-binding subunit-containing"/>
    <property type="evidence" value="ECO:0007669"/>
    <property type="project" value="TreeGrafter"/>
</dbReference>
<reference evidence="4 5" key="1">
    <citation type="submission" date="2020-02" db="EMBL/GenBank/DDBJ databases">
        <title>Characterization of phylogenetic diversity of novel bifidobacterial species isolated in Czech ZOOs.</title>
        <authorList>
            <person name="Lugli G.A."/>
            <person name="Vera N.B."/>
            <person name="Ventura M."/>
        </authorList>
    </citation>
    <scope>NUCLEOTIDE SEQUENCE [LARGE SCALE GENOMIC DNA]</scope>
    <source>
        <strain evidence="4 5">DSM 109957</strain>
    </source>
</reference>
<dbReference type="GO" id="GO:0042956">
    <property type="term" value="P:maltodextrin transmembrane transport"/>
    <property type="evidence" value="ECO:0007669"/>
    <property type="project" value="TreeGrafter"/>
</dbReference>
<accession>A0A7Y0ER21</accession>
<dbReference type="EMBL" id="JAAIII010000007">
    <property type="protein sequence ID" value="NMM94874.1"/>
    <property type="molecule type" value="Genomic_DNA"/>
</dbReference>
<organism evidence="4 5">
    <name type="scientific">Bifidobacterium oedipodis</name>
    <dbReference type="NCBI Taxonomy" id="2675322"/>
    <lineage>
        <taxon>Bacteria</taxon>
        <taxon>Bacillati</taxon>
        <taxon>Actinomycetota</taxon>
        <taxon>Actinomycetes</taxon>
        <taxon>Bifidobacteriales</taxon>
        <taxon>Bifidobacteriaceae</taxon>
        <taxon>Bifidobacterium</taxon>
    </lineage>
</organism>
<dbReference type="Gene3D" id="3.40.190.10">
    <property type="entry name" value="Periplasmic binding protein-like II"/>
    <property type="match status" value="2"/>
</dbReference>
<evidence type="ECO:0000256" key="2">
    <source>
        <dbReference type="ARBA" id="ARBA00022448"/>
    </source>
</evidence>
<dbReference type="GO" id="GO:0015768">
    <property type="term" value="P:maltose transport"/>
    <property type="evidence" value="ECO:0007669"/>
    <property type="project" value="TreeGrafter"/>
</dbReference>
<evidence type="ECO:0000256" key="3">
    <source>
        <dbReference type="ARBA" id="ARBA00022729"/>
    </source>
</evidence>
<evidence type="ECO:0000313" key="5">
    <source>
        <dbReference type="Proteomes" id="UP000532194"/>
    </source>
</evidence>
<protein>
    <submittedName>
        <fullName evidence="4">ABC transporter substrate-binding protein</fullName>
    </submittedName>
</protein>
<comment type="caution">
    <text evidence="4">The sequence shown here is derived from an EMBL/GenBank/DDBJ whole genome shotgun (WGS) entry which is preliminary data.</text>
</comment>
<dbReference type="GO" id="GO:1901982">
    <property type="term" value="F:maltose binding"/>
    <property type="evidence" value="ECO:0007669"/>
    <property type="project" value="TreeGrafter"/>
</dbReference>
<evidence type="ECO:0000313" key="4">
    <source>
        <dbReference type="EMBL" id="NMM94874.1"/>
    </source>
</evidence>
<proteinExistence type="inferred from homology"/>
<dbReference type="InterPro" id="IPR006059">
    <property type="entry name" value="SBP"/>
</dbReference>
<gene>
    <name evidence="4" type="ORF">G1C95_2062</name>
</gene>
<evidence type="ECO:0000256" key="1">
    <source>
        <dbReference type="ARBA" id="ARBA00008520"/>
    </source>
</evidence>
<keyword evidence="2" id="KW-0813">Transport</keyword>
<sequence>MGAGGTLFGEDGTDGDAGVQFGGDIGEAVTDYLVDLRNNPNFVNDTNGSGLAGLKSGAVDVVFSGSWDEPTVKENLNGDYGVAALPTFNLNGTPAPMKSFAGSTVVAWNPYTKHAKAADQLAAFLASTESQKAHYEMRGTVPSDMTLASEPEIANNPVAKAQLDTIARTSVVQPSIPEMANFWGPCENFGKSILGNEVNHNNARELTDKWMASYASLM</sequence>